<feature type="transmembrane region" description="Helical" evidence="3">
    <location>
        <begin position="289"/>
        <end position="307"/>
    </location>
</feature>
<sequence length="968" mass="106305">MSGTSDLKHSANGVHSNGHAPNGDVNGGTSERKVSCLQRFSNVITGGLEKGFERIGLSIGTHPWRYILGCVIVAALTGLGLLAFNEVSDPDKLWVPNDAQVLRDKDWISANYPSTVVREQIIAVGQGNNILTPSGISALLDIYQNSTTISTSNGITLSDVCLKAGANCLVYSVLEIWSYNDATIRSLTQDEIVDAVNNVNTSALYGSSFDITTYLGSRTTNSSGHITAAAAASMVWLTEGNETMESTTEAWEAKFLELGQAGHADLASTYVFARRSFSDESGDAIQGDVMLLSIGYFIVIIFVFLVLGKFNQLEQRIWLSLGGFICVGFSMLVSIGLSSAFQQDYGPLQSVLPFLLLGIGVDDMFVIMGALNNLRPDEQGYDIPHKMADVLRHAGVSITVTSLTDFVAFMIGATTIIPALRSFCIYAGVGIIALYVFQALFFSACLTLDLRRMEAGRNACCCCVKHDLPYEPNKCSQKQFLPYVFKQGLAKLITKLPFKIFVVTVAAAMFGVNVWGLVELEQYFNPNWFLPQDSYAYAFTEASEQHFPDDGASGFVYCGNLNYWSRQTEVETMDSAMANSKWIYTGTTDSWFSALTTWLASTSDATVTPLLDANKYPVSEDAFINLTYKMTTQIQQRTSSYLKFSSSTGSDILVSRFPFRHIDMDDASTEIDAMDSTRELVMAAGFSNAECFPYSRRYLTWETNKVIREELYRNLALALACVFLVTLILIANLWTSLMVFAGVLFTLVDVAGSMHFWGLTVDTVTSIILILSIGLAVDYSAHIGHMFMTVVGTRTARTKETVGEMGPPVFYGGFSTFLAFVLLSNSNSYVFQTFFKVNFLVVVYGLFHGLIFLPVILSWFGPEPYPTADRVYRHHHEHHPDVEKVDGVDNRGFSKNGEGSKVGGYELPPLRNAPTGANTAQEVTDLNVQNGRDSMTPPPSYTSKNSGTPPPDYSPEGGRRHFMPSVQT</sequence>
<feature type="transmembrane region" description="Helical" evidence="3">
    <location>
        <begin position="837"/>
        <end position="860"/>
    </location>
</feature>
<keyword evidence="5" id="KW-1185">Reference proteome</keyword>
<name>A0ABM0JQ60_APLCA</name>
<accession>A0ABM0JQ60</accession>
<feature type="domain" description="SSD" evidence="4">
    <location>
        <begin position="288"/>
        <end position="448"/>
    </location>
</feature>
<dbReference type="RefSeq" id="XP_005098948.1">
    <property type="nucleotide sequence ID" value="XM_005098891.3"/>
</dbReference>
<feature type="region of interest" description="Disordered" evidence="2">
    <location>
        <begin position="876"/>
        <end position="968"/>
    </location>
</feature>
<feature type="transmembrane region" description="Helical" evidence="3">
    <location>
        <begin position="737"/>
        <end position="758"/>
    </location>
</feature>
<feature type="compositionally biased region" description="Basic and acidic residues" evidence="2">
    <location>
        <begin position="878"/>
        <end position="889"/>
    </location>
</feature>
<dbReference type="RefSeq" id="XP_005098949.1">
    <property type="nucleotide sequence ID" value="XM_005098892.3"/>
</dbReference>
<feature type="domain" description="SSD" evidence="4">
    <location>
        <begin position="743"/>
        <end position="859"/>
    </location>
</feature>
<keyword evidence="3" id="KW-1133">Transmembrane helix</keyword>
<evidence type="ECO:0000313" key="5">
    <source>
        <dbReference type="Proteomes" id="UP000694888"/>
    </source>
</evidence>
<proteinExistence type="inferred from homology"/>
<protein>
    <submittedName>
        <fullName evidence="6 7">Protein patched homolog 1 isoform X1</fullName>
    </submittedName>
</protein>
<evidence type="ECO:0000256" key="1">
    <source>
        <dbReference type="ARBA" id="ARBA00005585"/>
    </source>
</evidence>
<comment type="similarity">
    <text evidence="1">Belongs to the patched family.</text>
</comment>
<organism evidence="5 6">
    <name type="scientific">Aplysia californica</name>
    <name type="common">California sea hare</name>
    <dbReference type="NCBI Taxonomy" id="6500"/>
    <lineage>
        <taxon>Eukaryota</taxon>
        <taxon>Metazoa</taxon>
        <taxon>Spiralia</taxon>
        <taxon>Lophotrochozoa</taxon>
        <taxon>Mollusca</taxon>
        <taxon>Gastropoda</taxon>
        <taxon>Heterobranchia</taxon>
        <taxon>Euthyneura</taxon>
        <taxon>Tectipleura</taxon>
        <taxon>Aplysiida</taxon>
        <taxon>Aplysioidea</taxon>
        <taxon>Aplysiidae</taxon>
        <taxon>Aplysia</taxon>
    </lineage>
</organism>
<feature type="transmembrane region" description="Helical" evidence="3">
    <location>
        <begin position="496"/>
        <end position="518"/>
    </location>
</feature>
<dbReference type="InterPro" id="IPR053958">
    <property type="entry name" value="HMGCR/SNAP/NPC1-like_SSD"/>
</dbReference>
<evidence type="ECO:0000313" key="6">
    <source>
        <dbReference type="RefSeq" id="XP_005098948.1"/>
    </source>
</evidence>
<gene>
    <name evidence="6 7" type="primary">LOC101863023</name>
</gene>
<dbReference type="GeneID" id="101863023"/>
<feature type="transmembrane region" description="Helical" evidence="3">
    <location>
        <begin position="764"/>
        <end position="788"/>
    </location>
</feature>
<dbReference type="InterPro" id="IPR051697">
    <property type="entry name" value="Patched_domain-protein"/>
</dbReference>
<evidence type="ECO:0000313" key="7">
    <source>
        <dbReference type="RefSeq" id="XP_005098949.1"/>
    </source>
</evidence>
<feature type="region of interest" description="Disordered" evidence="2">
    <location>
        <begin position="1"/>
        <end position="29"/>
    </location>
</feature>
<feature type="transmembrane region" description="Helical" evidence="3">
    <location>
        <begin position="319"/>
        <end position="341"/>
    </location>
</feature>
<dbReference type="PANTHER" id="PTHR10796">
    <property type="entry name" value="PATCHED-RELATED"/>
    <property type="match status" value="1"/>
</dbReference>
<feature type="transmembrane region" description="Helical" evidence="3">
    <location>
        <begin position="809"/>
        <end position="831"/>
    </location>
</feature>
<keyword evidence="3" id="KW-0472">Membrane</keyword>
<feature type="transmembrane region" description="Helical" evidence="3">
    <location>
        <begin position="353"/>
        <end position="374"/>
    </location>
</feature>
<dbReference type="Gene3D" id="1.20.1640.10">
    <property type="entry name" value="Multidrug efflux transporter AcrB transmembrane domain"/>
    <property type="match status" value="2"/>
</dbReference>
<feature type="transmembrane region" description="Helical" evidence="3">
    <location>
        <begin position="425"/>
        <end position="448"/>
    </location>
</feature>
<evidence type="ECO:0000256" key="2">
    <source>
        <dbReference type="SAM" id="MobiDB-lite"/>
    </source>
</evidence>
<reference evidence="6 7" key="1">
    <citation type="submission" date="2025-05" db="UniProtKB">
        <authorList>
            <consortium name="RefSeq"/>
        </authorList>
    </citation>
    <scope>IDENTIFICATION</scope>
</reference>
<dbReference type="PANTHER" id="PTHR10796:SF130">
    <property type="entry name" value="PATCHED DOMAIN-CONTAINING PROTEIN 3-LIKE PROTEIN"/>
    <property type="match status" value="1"/>
</dbReference>
<evidence type="ECO:0000259" key="4">
    <source>
        <dbReference type="PROSITE" id="PS50156"/>
    </source>
</evidence>
<keyword evidence="3" id="KW-0812">Transmembrane</keyword>
<dbReference type="InterPro" id="IPR000731">
    <property type="entry name" value="SSD"/>
</dbReference>
<dbReference type="Pfam" id="PF12349">
    <property type="entry name" value="Sterol-sensing"/>
    <property type="match status" value="1"/>
</dbReference>
<feature type="compositionally biased region" description="Polar residues" evidence="2">
    <location>
        <begin position="915"/>
        <end position="933"/>
    </location>
</feature>
<dbReference type="Proteomes" id="UP000694888">
    <property type="component" value="Unplaced"/>
</dbReference>
<dbReference type="PROSITE" id="PS50156">
    <property type="entry name" value="SSD"/>
    <property type="match status" value="2"/>
</dbReference>
<evidence type="ECO:0000256" key="3">
    <source>
        <dbReference type="SAM" id="Phobius"/>
    </source>
</evidence>
<dbReference type="SUPFAM" id="SSF82866">
    <property type="entry name" value="Multidrug efflux transporter AcrB transmembrane domain"/>
    <property type="match status" value="2"/>
</dbReference>
<feature type="transmembrane region" description="Helical" evidence="3">
    <location>
        <begin position="395"/>
        <end position="419"/>
    </location>
</feature>